<gene>
    <name evidence="2" type="ORF">FA13DRAFT_1287044</name>
</gene>
<feature type="compositionally biased region" description="Acidic residues" evidence="1">
    <location>
        <begin position="133"/>
        <end position="145"/>
    </location>
</feature>
<proteinExistence type="predicted"/>
<feature type="region of interest" description="Disordered" evidence="1">
    <location>
        <begin position="23"/>
        <end position="211"/>
    </location>
</feature>
<evidence type="ECO:0000313" key="2">
    <source>
        <dbReference type="EMBL" id="TEB24781.1"/>
    </source>
</evidence>
<evidence type="ECO:0000256" key="1">
    <source>
        <dbReference type="SAM" id="MobiDB-lite"/>
    </source>
</evidence>
<keyword evidence="3" id="KW-1185">Reference proteome</keyword>
<name>A0A4Y7SSU5_COPMI</name>
<feature type="compositionally biased region" description="Acidic residues" evidence="1">
    <location>
        <begin position="193"/>
        <end position="211"/>
    </location>
</feature>
<organism evidence="2 3">
    <name type="scientific">Coprinellus micaceus</name>
    <name type="common">Glistening ink-cap mushroom</name>
    <name type="synonym">Coprinus micaceus</name>
    <dbReference type="NCBI Taxonomy" id="71717"/>
    <lineage>
        <taxon>Eukaryota</taxon>
        <taxon>Fungi</taxon>
        <taxon>Dikarya</taxon>
        <taxon>Basidiomycota</taxon>
        <taxon>Agaricomycotina</taxon>
        <taxon>Agaricomycetes</taxon>
        <taxon>Agaricomycetidae</taxon>
        <taxon>Agaricales</taxon>
        <taxon>Agaricineae</taxon>
        <taxon>Psathyrellaceae</taxon>
        <taxon>Coprinellus</taxon>
    </lineage>
</organism>
<evidence type="ECO:0000313" key="3">
    <source>
        <dbReference type="Proteomes" id="UP000298030"/>
    </source>
</evidence>
<dbReference type="Proteomes" id="UP000298030">
    <property type="component" value="Unassembled WGS sequence"/>
</dbReference>
<dbReference type="EMBL" id="QPFP01000063">
    <property type="protein sequence ID" value="TEB24781.1"/>
    <property type="molecule type" value="Genomic_DNA"/>
</dbReference>
<sequence>MPRPCGQCARCVHLQTLVLHFPQDRRYRDVASTAEGCRSPLDTPPPPTQPADAPSPPPPAQAQPADPHQPSPPSTPREPTSSPPPPSASSPFRPIASLASLQRTRKPTPSPASFPLLTLSPPLPPLEMRDLPEPPELEDDSDGDDGLPMLTQIMSQIREPVRAGGWGKEQKERDMGKGKKADERLCEVKVKDEPEEEDDMYLDYPEEPLFS</sequence>
<dbReference type="AlphaFoldDB" id="A0A4Y7SSU5"/>
<feature type="compositionally biased region" description="Pro residues" evidence="1">
    <location>
        <begin position="42"/>
        <end position="88"/>
    </location>
</feature>
<reference evidence="2 3" key="1">
    <citation type="journal article" date="2019" name="Nat. Ecol. Evol.">
        <title>Megaphylogeny resolves global patterns of mushroom evolution.</title>
        <authorList>
            <person name="Varga T."/>
            <person name="Krizsan K."/>
            <person name="Foldi C."/>
            <person name="Dima B."/>
            <person name="Sanchez-Garcia M."/>
            <person name="Sanchez-Ramirez S."/>
            <person name="Szollosi G.J."/>
            <person name="Szarkandi J.G."/>
            <person name="Papp V."/>
            <person name="Albert L."/>
            <person name="Andreopoulos W."/>
            <person name="Angelini C."/>
            <person name="Antonin V."/>
            <person name="Barry K.W."/>
            <person name="Bougher N.L."/>
            <person name="Buchanan P."/>
            <person name="Buyck B."/>
            <person name="Bense V."/>
            <person name="Catcheside P."/>
            <person name="Chovatia M."/>
            <person name="Cooper J."/>
            <person name="Damon W."/>
            <person name="Desjardin D."/>
            <person name="Finy P."/>
            <person name="Geml J."/>
            <person name="Haridas S."/>
            <person name="Hughes K."/>
            <person name="Justo A."/>
            <person name="Karasinski D."/>
            <person name="Kautmanova I."/>
            <person name="Kiss B."/>
            <person name="Kocsube S."/>
            <person name="Kotiranta H."/>
            <person name="LaButti K.M."/>
            <person name="Lechner B.E."/>
            <person name="Liimatainen K."/>
            <person name="Lipzen A."/>
            <person name="Lukacs Z."/>
            <person name="Mihaltcheva S."/>
            <person name="Morgado L.N."/>
            <person name="Niskanen T."/>
            <person name="Noordeloos M.E."/>
            <person name="Ohm R.A."/>
            <person name="Ortiz-Santana B."/>
            <person name="Ovrebo C."/>
            <person name="Racz N."/>
            <person name="Riley R."/>
            <person name="Savchenko A."/>
            <person name="Shiryaev A."/>
            <person name="Soop K."/>
            <person name="Spirin V."/>
            <person name="Szebenyi C."/>
            <person name="Tomsovsky M."/>
            <person name="Tulloss R.E."/>
            <person name="Uehling J."/>
            <person name="Grigoriev I.V."/>
            <person name="Vagvolgyi C."/>
            <person name="Papp T."/>
            <person name="Martin F.M."/>
            <person name="Miettinen O."/>
            <person name="Hibbett D.S."/>
            <person name="Nagy L.G."/>
        </authorList>
    </citation>
    <scope>NUCLEOTIDE SEQUENCE [LARGE SCALE GENOMIC DNA]</scope>
    <source>
        <strain evidence="2 3">FP101781</strain>
    </source>
</reference>
<comment type="caution">
    <text evidence="2">The sequence shown here is derived from an EMBL/GenBank/DDBJ whole genome shotgun (WGS) entry which is preliminary data.</text>
</comment>
<feature type="compositionally biased region" description="Basic and acidic residues" evidence="1">
    <location>
        <begin position="168"/>
        <end position="192"/>
    </location>
</feature>
<protein>
    <submittedName>
        <fullName evidence="2">Uncharacterized protein</fullName>
    </submittedName>
</protein>
<feature type="compositionally biased region" description="Low complexity" evidence="1">
    <location>
        <begin position="111"/>
        <end position="120"/>
    </location>
</feature>
<accession>A0A4Y7SSU5</accession>